<dbReference type="PRINTS" id="PR00811">
    <property type="entry name" value="BCTERIALGSPD"/>
</dbReference>
<dbReference type="Proteomes" id="UP000268192">
    <property type="component" value="Chromosome"/>
</dbReference>
<evidence type="ECO:0000256" key="10">
    <source>
        <dbReference type="RuleBase" id="RU004004"/>
    </source>
</evidence>
<comment type="subcellular location">
    <subcellularLocation>
        <location evidence="1 10">Cell outer membrane</location>
    </subcellularLocation>
</comment>
<dbReference type="PANTHER" id="PTHR30332:SF25">
    <property type="entry name" value="SECRETIN XPSD"/>
    <property type="match status" value="1"/>
</dbReference>
<dbReference type="InterPro" id="IPR005644">
    <property type="entry name" value="NolW-like"/>
</dbReference>
<dbReference type="InterPro" id="IPR001775">
    <property type="entry name" value="GspD/PilQ"/>
</dbReference>
<dbReference type="PANTHER" id="PTHR30332">
    <property type="entry name" value="PROBABLE GENERAL SECRETION PATHWAY PROTEIN D"/>
    <property type="match status" value="1"/>
</dbReference>
<dbReference type="GO" id="GO:0015627">
    <property type="term" value="C:type II protein secretion system complex"/>
    <property type="evidence" value="ECO:0007669"/>
    <property type="project" value="InterPro"/>
</dbReference>
<proteinExistence type="inferred from homology"/>
<keyword evidence="4" id="KW-1134">Transmembrane beta strand</keyword>
<evidence type="ECO:0000256" key="7">
    <source>
        <dbReference type="ARBA" id="ARBA00022927"/>
    </source>
</evidence>
<feature type="domain" description="NolW-like" evidence="12">
    <location>
        <begin position="317"/>
        <end position="441"/>
    </location>
</feature>
<dbReference type="Pfam" id="PF21305">
    <property type="entry name" value="type_II_gspD_N0"/>
    <property type="match status" value="1"/>
</dbReference>
<evidence type="ECO:0000256" key="1">
    <source>
        <dbReference type="ARBA" id="ARBA00004442"/>
    </source>
</evidence>
<dbReference type="NCBIfam" id="TIGR02517">
    <property type="entry name" value="type_II_gspD"/>
    <property type="match status" value="1"/>
</dbReference>
<accession>A0A3S9B9D7</accession>
<dbReference type="InterPro" id="IPR004846">
    <property type="entry name" value="T2SS/T3SS_dom"/>
</dbReference>
<feature type="domain" description="Type II/III secretion system secretin-like" evidence="11">
    <location>
        <begin position="512"/>
        <end position="676"/>
    </location>
</feature>
<evidence type="ECO:0000256" key="2">
    <source>
        <dbReference type="ARBA" id="ARBA00006980"/>
    </source>
</evidence>
<keyword evidence="9" id="KW-0998">Cell outer membrane</keyword>
<dbReference type="KEGG" id="abaw:D5400_06650"/>
<feature type="domain" description="GspD-like N0" evidence="13">
    <location>
        <begin position="85"/>
        <end position="155"/>
    </location>
</feature>
<evidence type="ECO:0000256" key="8">
    <source>
        <dbReference type="ARBA" id="ARBA00023136"/>
    </source>
</evidence>
<dbReference type="EMBL" id="CP032509">
    <property type="protein sequence ID" value="AZN73628.1"/>
    <property type="molecule type" value="Genomic_DNA"/>
</dbReference>
<dbReference type="PRINTS" id="PR01032">
    <property type="entry name" value="PHAGEIV"/>
</dbReference>
<keyword evidence="7" id="KW-0653">Protein transport</keyword>
<dbReference type="GO" id="GO:0009279">
    <property type="term" value="C:cell outer membrane"/>
    <property type="evidence" value="ECO:0007669"/>
    <property type="project" value="UniProtKB-SubCell"/>
</dbReference>
<evidence type="ECO:0000313" key="14">
    <source>
        <dbReference type="EMBL" id="AZN73628.1"/>
    </source>
</evidence>
<organism evidence="14 15">
    <name type="scientific">Georhizobium profundi</name>
    <dbReference type="NCBI Taxonomy" id="2341112"/>
    <lineage>
        <taxon>Bacteria</taxon>
        <taxon>Pseudomonadati</taxon>
        <taxon>Pseudomonadota</taxon>
        <taxon>Alphaproteobacteria</taxon>
        <taxon>Hyphomicrobiales</taxon>
        <taxon>Rhizobiaceae</taxon>
        <taxon>Georhizobium</taxon>
    </lineage>
</organism>
<evidence type="ECO:0000256" key="5">
    <source>
        <dbReference type="ARBA" id="ARBA00022692"/>
    </source>
</evidence>
<comment type="similarity">
    <text evidence="2">Belongs to the bacterial secretin family. GSP D subfamily.</text>
</comment>
<dbReference type="Gene3D" id="3.30.1370.120">
    <property type="match status" value="2"/>
</dbReference>
<dbReference type="GO" id="GO:0015628">
    <property type="term" value="P:protein secretion by the type II secretion system"/>
    <property type="evidence" value="ECO:0007669"/>
    <property type="project" value="InterPro"/>
</dbReference>
<dbReference type="InterPro" id="IPR050810">
    <property type="entry name" value="Bact_Secretion_Sys_Channel"/>
</dbReference>
<evidence type="ECO:0000256" key="3">
    <source>
        <dbReference type="ARBA" id="ARBA00022448"/>
    </source>
</evidence>
<sequence length="702" mass="74855">MVPIVGGCANSEGGANVERPSVLSQVFRPDFSARSPRSGGGSNVAGGSQGNREIAASRIFGASNPGIDGTVTGQTPTSTNGGVQLNFEDADLREFIDTVLGQTLQVNYTVDPSVSGTVTLSTARPIGRDSLLELLEAVLRVNGAELTRSGETYQVIEATSATASRVDYARAGAGYGLSIIPLQFISPQTLSQLINGFGARPGSLRVETTRNLLIVLGSSADRRSAIETATAFDVDWMQDQSVGILTMRTAKPEAVIPELERIFAAQGGGSGSSVIQFMPMPRLQAVLAVSQNRSLIERAQTWVERLDRENADLDESVHVYRLKYREASVVAELLNQLFQGQSASPSDSSLAPAEDLTLAASEPLTQGEQLIDAAFGGDNAVSGAFTVASQPVQIFNAPTASGGIPRIQPDTSNNSIIIYGDLDARQRALSALGRIDVPQLQVAINITMAEVRLTDELRYGVQYFVKSQNVGLGSDNGSIGLFNTLADNIARELPGFNFVVGSESSPDIIINALDAVTDVQVLSSPSLVVMENEEARFQVGDQIPIVTRTVTSVEDANAPVSNQVEYRDTGIIMRVRPRISEDGIVTMRIEQEISAVSSNAGTLTPVISNRSISSNVAVVDGQTVLLGGLIRDQSEAGKDGIPGLRRMRGIGNLFGSTNRSNERTELLILIRPSVIRDGKDAQTVAEELQSRMWELGPRSIKR</sequence>
<keyword evidence="5" id="KW-0812">Transmembrane</keyword>
<evidence type="ECO:0000259" key="13">
    <source>
        <dbReference type="Pfam" id="PF21305"/>
    </source>
</evidence>
<evidence type="ECO:0000259" key="11">
    <source>
        <dbReference type="Pfam" id="PF00263"/>
    </source>
</evidence>
<keyword evidence="6" id="KW-0732">Signal</keyword>
<evidence type="ECO:0000313" key="15">
    <source>
        <dbReference type="Proteomes" id="UP000268192"/>
    </source>
</evidence>
<evidence type="ECO:0000259" key="12">
    <source>
        <dbReference type="Pfam" id="PF03958"/>
    </source>
</evidence>
<keyword evidence="15" id="KW-1185">Reference proteome</keyword>
<protein>
    <submittedName>
        <fullName evidence="14">Type II secretion system protein GspD</fullName>
    </submittedName>
</protein>
<dbReference type="AlphaFoldDB" id="A0A3S9B9D7"/>
<dbReference type="Pfam" id="PF03958">
    <property type="entry name" value="Secretin_N"/>
    <property type="match status" value="1"/>
</dbReference>
<evidence type="ECO:0000256" key="9">
    <source>
        <dbReference type="ARBA" id="ARBA00023237"/>
    </source>
</evidence>
<dbReference type="InterPro" id="IPR049371">
    <property type="entry name" value="GspD-like_N0"/>
</dbReference>
<evidence type="ECO:0000256" key="6">
    <source>
        <dbReference type="ARBA" id="ARBA00022729"/>
    </source>
</evidence>
<keyword evidence="3 10" id="KW-0813">Transport</keyword>
<gene>
    <name evidence="14" type="primary">gspD</name>
    <name evidence="14" type="ORF">D5400_06650</name>
</gene>
<keyword evidence="8" id="KW-0472">Membrane</keyword>
<dbReference type="InterPro" id="IPR013356">
    <property type="entry name" value="T2SS_GspD"/>
</dbReference>
<dbReference type="Pfam" id="PF00263">
    <property type="entry name" value="Secretin"/>
    <property type="match status" value="1"/>
</dbReference>
<dbReference type="OrthoDB" id="9775455at2"/>
<reference evidence="14 15" key="1">
    <citation type="submission" date="2018-09" db="EMBL/GenBank/DDBJ databases">
        <title>Marinorhizobium profundi gen. nov., sp. nov., isolated from a deep-sea sediment sample from the New Britain Trench and proposal of Marinorhizobiaceae fam. nov. in the order Rhizobiales of the class Alphaproteobacteria.</title>
        <authorList>
            <person name="Cao J."/>
        </authorList>
    </citation>
    <scope>NUCLEOTIDE SEQUENCE [LARGE SCALE GENOMIC DNA]</scope>
    <source>
        <strain evidence="14 15">WS11</strain>
    </source>
</reference>
<dbReference type="InterPro" id="IPR038591">
    <property type="entry name" value="NolW-like_sf"/>
</dbReference>
<evidence type="ECO:0000256" key="4">
    <source>
        <dbReference type="ARBA" id="ARBA00022452"/>
    </source>
</evidence>
<name>A0A3S9B9D7_9HYPH</name>